<dbReference type="EMBL" id="MUJZ01061589">
    <property type="protein sequence ID" value="OTF71332.1"/>
    <property type="molecule type" value="Genomic_DNA"/>
</dbReference>
<keyword evidence="3" id="KW-1185">Reference proteome</keyword>
<dbReference type="AlphaFoldDB" id="A0A1Y3AS95"/>
<reference evidence="2 3" key="1">
    <citation type="submission" date="2017-03" db="EMBL/GenBank/DDBJ databases">
        <title>Genome Survey of Euroglyphus maynei.</title>
        <authorList>
            <person name="Arlian L.G."/>
            <person name="Morgan M.S."/>
            <person name="Rider S.D."/>
        </authorList>
    </citation>
    <scope>NUCLEOTIDE SEQUENCE [LARGE SCALE GENOMIC DNA]</scope>
    <source>
        <strain evidence="2">Arlian Lab</strain>
        <tissue evidence="2">Whole body</tissue>
    </source>
</reference>
<sequence>MGRLRRFVEPRPATRLPKKNIGNGDILAFTSRE</sequence>
<protein>
    <submittedName>
        <fullName evidence="2">Uncharacterized protein</fullName>
    </submittedName>
</protein>
<evidence type="ECO:0000256" key="1">
    <source>
        <dbReference type="SAM" id="MobiDB-lite"/>
    </source>
</evidence>
<accession>A0A1Y3AS95</accession>
<feature type="region of interest" description="Disordered" evidence="1">
    <location>
        <begin position="1"/>
        <end position="22"/>
    </location>
</feature>
<organism evidence="2 3">
    <name type="scientific">Euroglyphus maynei</name>
    <name type="common">Mayne's house dust mite</name>
    <dbReference type="NCBI Taxonomy" id="6958"/>
    <lineage>
        <taxon>Eukaryota</taxon>
        <taxon>Metazoa</taxon>
        <taxon>Ecdysozoa</taxon>
        <taxon>Arthropoda</taxon>
        <taxon>Chelicerata</taxon>
        <taxon>Arachnida</taxon>
        <taxon>Acari</taxon>
        <taxon>Acariformes</taxon>
        <taxon>Sarcoptiformes</taxon>
        <taxon>Astigmata</taxon>
        <taxon>Psoroptidia</taxon>
        <taxon>Analgoidea</taxon>
        <taxon>Pyroglyphidae</taxon>
        <taxon>Pyroglyphinae</taxon>
        <taxon>Euroglyphus</taxon>
    </lineage>
</organism>
<evidence type="ECO:0000313" key="2">
    <source>
        <dbReference type="EMBL" id="OTF71332.1"/>
    </source>
</evidence>
<evidence type="ECO:0000313" key="3">
    <source>
        <dbReference type="Proteomes" id="UP000194236"/>
    </source>
</evidence>
<proteinExistence type="predicted"/>
<name>A0A1Y3AS95_EURMA</name>
<gene>
    <name evidence="2" type="ORF">BLA29_014534</name>
</gene>
<comment type="caution">
    <text evidence="2">The sequence shown here is derived from an EMBL/GenBank/DDBJ whole genome shotgun (WGS) entry which is preliminary data.</text>
</comment>
<dbReference type="Proteomes" id="UP000194236">
    <property type="component" value="Unassembled WGS sequence"/>
</dbReference>